<dbReference type="EMBL" id="CP002666">
    <property type="protein sequence ID" value="AEE44457.1"/>
    <property type="molecule type" value="Genomic_DNA"/>
</dbReference>
<dbReference type="Proteomes" id="UP000008460">
    <property type="component" value="Chromosome"/>
</dbReference>
<reference evidence="2 3" key="1">
    <citation type="submission" date="2011-04" db="EMBL/GenBank/DDBJ databases">
        <title>Complete sequence of Cellulomonas fimi ATCC 484.</title>
        <authorList>
            <consortium name="US DOE Joint Genome Institute"/>
            <person name="Lucas S."/>
            <person name="Han J."/>
            <person name="Lapidus A."/>
            <person name="Cheng J.-F."/>
            <person name="Goodwin L."/>
            <person name="Pitluck S."/>
            <person name="Peters L."/>
            <person name="Chertkov O."/>
            <person name="Detter J.C."/>
            <person name="Han C."/>
            <person name="Tapia R."/>
            <person name="Land M."/>
            <person name="Hauser L."/>
            <person name="Kyrpides N."/>
            <person name="Ivanova N."/>
            <person name="Ovchinnikova G."/>
            <person name="Pagani I."/>
            <person name="Mead D."/>
            <person name="Brumm P."/>
            <person name="Woyke T."/>
        </authorList>
    </citation>
    <scope>NUCLEOTIDE SEQUENCE [LARGE SCALE GENOMIC DNA]</scope>
    <source>
        <strain evidence="3">ATCC 484 / DSM 20113 / JCM 1341 / NBRC 15513 / NCIMB 8980 / NCTC 7547</strain>
    </source>
</reference>
<keyword evidence="3" id="KW-1185">Reference proteome</keyword>
<feature type="domain" description="N-acetyltransferase" evidence="1">
    <location>
        <begin position="114"/>
        <end position="257"/>
    </location>
</feature>
<dbReference type="GO" id="GO:0016747">
    <property type="term" value="F:acyltransferase activity, transferring groups other than amino-acyl groups"/>
    <property type="evidence" value="ECO:0007669"/>
    <property type="project" value="InterPro"/>
</dbReference>
<dbReference type="InterPro" id="IPR000182">
    <property type="entry name" value="GNAT_dom"/>
</dbReference>
<protein>
    <recommendedName>
        <fullName evidence="1">N-acetyltransferase domain-containing protein</fullName>
    </recommendedName>
</protein>
<evidence type="ECO:0000313" key="3">
    <source>
        <dbReference type="Proteomes" id="UP000008460"/>
    </source>
</evidence>
<dbReference type="RefSeq" id="WP_013769487.1">
    <property type="nucleotide sequence ID" value="NC_015514.1"/>
</dbReference>
<dbReference type="SUPFAM" id="SSF55729">
    <property type="entry name" value="Acyl-CoA N-acyltransferases (Nat)"/>
    <property type="match status" value="1"/>
</dbReference>
<dbReference type="AlphaFoldDB" id="F4H6U8"/>
<dbReference type="HOGENOM" id="CLU_969498_0_0_11"/>
<evidence type="ECO:0000313" key="2">
    <source>
        <dbReference type="EMBL" id="AEE44457.1"/>
    </source>
</evidence>
<dbReference type="Gene3D" id="3.40.630.30">
    <property type="match status" value="1"/>
</dbReference>
<dbReference type="KEGG" id="cfi:Celf_0312"/>
<accession>F4H6U8</accession>
<dbReference type="PROSITE" id="PS51186">
    <property type="entry name" value="GNAT"/>
    <property type="match status" value="1"/>
</dbReference>
<organism evidence="2 3">
    <name type="scientific">Cellulomonas fimi (strain ATCC 484 / DSM 20113 / JCM 1341 / CCUG 24087 / LMG 16345 / NBRC 15513 / NCIMB 8980 / NCTC 7547 / NRS-133)</name>
    <dbReference type="NCBI Taxonomy" id="590998"/>
    <lineage>
        <taxon>Bacteria</taxon>
        <taxon>Bacillati</taxon>
        <taxon>Actinomycetota</taxon>
        <taxon>Actinomycetes</taxon>
        <taxon>Micrococcales</taxon>
        <taxon>Cellulomonadaceae</taxon>
        <taxon>Cellulomonas</taxon>
    </lineage>
</organism>
<name>F4H6U8_CELFA</name>
<gene>
    <name evidence="2" type="ordered locus">Celf_0312</name>
</gene>
<proteinExistence type="predicted"/>
<dbReference type="InterPro" id="IPR016181">
    <property type="entry name" value="Acyl_CoA_acyltransferase"/>
</dbReference>
<dbReference type="STRING" id="590998.Celf_0312"/>
<sequence>MTSAESRYLDEATEAGLVRETGSRRWVAAAQHDAIRRRDVTFVEYCERLEGITDDELRDLEAAWRSVGAPDAVLELRARAGTTLPAPWAPWTTYVTAGPAALARYAERRPTDGVELREAGPHDQAAVAELVRRAVVRGYGEGADLDAVDRAVDEVLAGPDRRSWVAVRDGEVVGQVTVFTDDDPVGGVEYDHVLDSFVVDGAPGSVLEDLVARAVAECERPVLASVGAPTPQAAERICASLERKGWVADHVYWVRDA</sequence>
<evidence type="ECO:0000259" key="1">
    <source>
        <dbReference type="PROSITE" id="PS51186"/>
    </source>
</evidence>